<feature type="compositionally biased region" description="Polar residues" evidence="1">
    <location>
        <begin position="19"/>
        <end position="29"/>
    </location>
</feature>
<name>E4XKR6_OIKDI</name>
<reference evidence="2" key="1">
    <citation type="journal article" date="2010" name="Science">
        <title>Plasticity of animal genome architecture unmasked by rapid evolution of a pelagic tunicate.</title>
        <authorList>
            <person name="Denoeud F."/>
            <person name="Henriet S."/>
            <person name="Mungpakdee S."/>
            <person name="Aury J.M."/>
            <person name="Da Silva C."/>
            <person name="Brinkmann H."/>
            <person name="Mikhaleva J."/>
            <person name="Olsen L.C."/>
            <person name="Jubin C."/>
            <person name="Canestro C."/>
            <person name="Bouquet J.M."/>
            <person name="Danks G."/>
            <person name="Poulain J."/>
            <person name="Campsteijn C."/>
            <person name="Adamski M."/>
            <person name="Cross I."/>
            <person name="Yadetie F."/>
            <person name="Muffato M."/>
            <person name="Louis A."/>
            <person name="Butcher S."/>
            <person name="Tsagkogeorga G."/>
            <person name="Konrad A."/>
            <person name="Singh S."/>
            <person name="Jensen M.F."/>
            <person name="Cong E.H."/>
            <person name="Eikeseth-Otteraa H."/>
            <person name="Noel B."/>
            <person name="Anthouard V."/>
            <person name="Porcel B.M."/>
            <person name="Kachouri-Lafond R."/>
            <person name="Nishino A."/>
            <person name="Ugolini M."/>
            <person name="Chourrout P."/>
            <person name="Nishida H."/>
            <person name="Aasland R."/>
            <person name="Huzurbazar S."/>
            <person name="Westhof E."/>
            <person name="Delsuc F."/>
            <person name="Lehrach H."/>
            <person name="Reinhardt R."/>
            <person name="Weissenbach J."/>
            <person name="Roy S.W."/>
            <person name="Artiguenave F."/>
            <person name="Postlethwait J.H."/>
            <person name="Manak J.R."/>
            <person name="Thompson E.M."/>
            <person name="Jaillon O."/>
            <person name="Du Pasquier L."/>
            <person name="Boudinot P."/>
            <person name="Liberles D.A."/>
            <person name="Volff J.N."/>
            <person name="Philippe H."/>
            <person name="Lenhard B."/>
            <person name="Roest Crollius H."/>
            <person name="Wincker P."/>
            <person name="Chourrout D."/>
        </authorList>
    </citation>
    <scope>NUCLEOTIDE SEQUENCE [LARGE SCALE GENOMIC DNA]</scope>
</reference>
<protein>
    <submittedName>
        <fullName evidence="2">Uncharacterized protein</fullName>
    </submittedName>
</protein>
<sequence length="75" mass="8332">MRSESTGWKMAAKNREKPQSQSIPLSQKAPSLEFGSFGHTRENLIFLSLASAQYTRVRESSIDPARGGTSFKSQK</sequence>
<dbReference type="Proteomes" id="UP000001307">
    <property type="component" value="Unassembled WGS sequence"/>
</dbReference>
<evidence type="ECO:0000256" key="1">
    <source>
        <dbReference type="SAM" id="MobiDB-lite"/>
    </source>
</evidence>
<dbReference type="InParanoid" id="E4XKR6"/>
<keyword evidence="3" id="KW-1185">Reference proteome</keyword>
<dbReference type="EMBL" id="FN653066">
    <property type="protein sequence ID" value="CBY24982.1"/>
    <property type="molecule type" value="Genomic_DNA"/>
</dbReference>
<feature type="region of interest" description="Disordered" evidence="1">
    <location>
        <begin position="1"/>
        <end position="32"/>
    </location>
</feature>
<dbReference type="AlphaFoldDB" id="E4XKR6"/>
<evidence type="ECO:0000313" key="3">
    <source>
        <dbReference type="Proteomes" id="UP000001307"/>
    </source>
</evidence>
<proteinExistence type="predicted"/>
<organism evidence="2">
    <name type="scientific">Oikopleura dioica</name>
    <name type="common">Tunicate</name>
    <dbReference type="NCBI Taxonomy" id="34765"/>
    <lineage>
        <taxon>Eukaryota</taxon>
        <taxon>Metazoa</taxon>
        <taxon>Chordata</taxon>
        <taxon>Tunicata</taxon>
        <taxon>Appendicularia</taxon>
        <taxon>Copelata</taxon>
        <taxon>Oikopleuridae</taxon>
        <taxon>Oikopleura</taxon>
    </lineage>
</organism>
<gene>
    <name evidence="2" type="ORF">GSOID_T00014282001</name>
</gene>
<accession>E4XKR6</accession>
<evidence type="ECO:0000313" key="2">
    <source>
        <dbReference type="EMBL" id="CBY24982.1"/>
    </source>
</evidence>